<name>A0A915TYS5_9BACT</name>
<dbReference type="GO" id="GO:0005524">
    <property type="term" value="F:ATP binding"/>
    <property type="evidence" value="ECO:0007669"/>
    <property type="project" value="InterPro"/>
</dbReference>
<dbReference type="Pfam" id="PF01695">
    <property type="entry name" value="IstB_IS21"/>
    <property type="match status" value="1"/>
</dbReference>
<feature type="region of interest" description="Disordered" evidence="1">
    <location>
        <begin position="116"/>
        <end position="155"/>
    </location>
</feature>
<sequence length="155" mass="17798">MPSIETTVAKFRGLRCTSIAAGLPDLLAAAETNEVSYLEFADMLVEHERRQRNHKRILRNRKAAGFPTIKRLEEFDYRYQTTITKRQVNALLDFSFIDNRENLIFIGPRAWARPTWPSASATRPSRPATRSSSPGPPNWWSRSTWPWPRASSRPG</sequence>
<evidence type="ECO:0000313" key="3">
    <source>
        <dbReference type="EMBL" id="BCO08264.1"/>
    </source>
</evidence>
<dbReference type="AlphaFoldDB" id="A0A915TYS5"/>
<protein>
    <recommendedName>
        <fullName evidence="2">IstB-like ATP-binding domain-containing protein</fullName>
    </recommendedName>
</protein>
<feature type="compositionally biased region" description="Low complexity" evidence="1">
    <location>
        <begin position="117"/>
        <end position="133"/>
    </location>
</feature>
<dbReference type="InterPro" id="IPR002611">
    <property type="entry name" value="IstB_ATP-bd"/>
</dbReference>
<organism evidence="3 4">
    <name type="scientific">Desulfolithobacter dissulfuricans</name>
    <dbReference type="NCBI Taxonomy" id="2795293"/>
    <lineage>
        <taxon>Bacteria</taxon>
        <taxon>Pseudomonadati</taxon>
        <taxon>Thermodesulfobacteriota</taxon>
        <taxon>Desulfobulbia</taxon>
        <taxon>Desulfobulbales</taxon>
        <taxon>Desulfobulbaceae</taxon>
        <taxon>Desulfolithobacter</taxon>
    </lineage>
</organism>
<dbReference type="Proteomes" id="UP001063350">
    <property type="component" value="Chromosome"/>
</dbReference>
<accession>A0A915TYS5</accession>
<reference evidence="3" key="1">
    <citation type="submission" date="2020-12" db="EMBL/GenBank/DDBJ databases">
        <title>Desulfobium dissulfuricans gen. nov., sp. nov., a novel mesophilic, sulfate-reducing bacterium isolated from a deep-sea hydrothermal vent.</title>
        <authorList>
            <person name="Hashimoto Y."/>
            <person name="Tame A."/>
            <person name="Sawayama S."/>
            <person name="Miyazaki J."/>
            <person name="Takai K."/>
            <person name="Nakagawa S."/>
        </authorList>
    </citation>
    <scope>NUCLEOTIDE SEQUENCE</scope>
    <source>
        <strain evidence="3">GF1</strain>
    </source>
</reference>
<gene>
    <name evidence="3" type="ORF">GF1_06400</name>
</gene>
<dbReference type="EMBL" id="AP024233">
    <property type="protein sequence ID" value="BCO08264.1"/>
    <property type="molecule type" value="Genomic_DNA"/>
</dbReference>
<proteinExistence type="predicted"/>
<feature type="domain" description="IstB-like ATP-binding" evidence="2">
    <location>
        <begin position="12"/>
        <end position="109"/>
    </location>
</feature>
<evidence type="ECO:0000259" key="2">
    <source>
        <dbReference type="Pfam" id="PF01695"/>
    </source>
</evidence>
<evidence type="ECO:0000256" key="1">
    <source>
        <dbReference type="SAM" id="MobiDB-lite"/>
    </source>
</evidence>
<keyword evidence="4" id="KW-1185">Reference proteome</keyword>
<evidence type="ECO:0000313" key="4">
    <source>
        <dbReference type="Proteomes" id="UP001063350"/>
    </source>
</evidence>
<dbReference type="KEGG" id="ddu:GF1_06400"/>